<feature type="domain" description="HTH marR-type" evidence="1">
    <location>
        <begin position="15"/>
        <end position="145"/>
    </location>
</feature>
<dbReference type="PROSITE" id="PS50995">
    <property type="entry name" value="HTH_MARR_2"/>
    <property type="match status" value="1"/>
</dbReference>
<dbReference type="SMART" id="SM00347">
    <property type="entry name" value="HTH_MARR"/>
    <property type="match status" value="1"/>
</dbReference>
<proteinExistence type="predicted"/>
<dbReference type="InterPro" id="IPR036388">
    <property type="entry name" value="WH-like_DNA-bd_sf"/>
</dbReference>
<dbReference type="GO" id="GO:0006950">
    <property type="term" value="P:response to stress"/>
    <property type="evidence" value="ECO:0007669"/>
    <property type="project" value="TreeGrafter"/>
</dbReference>
<dbReference type="PANTHER" id="PTHR33164:SF105">
    <property type="entry name" value="TRANSCRIPTIONAL REPRESSOR PROTEIN-RELATED"/>
    <property type="match status" value="1"/>
</dbReference>
<dbReference type="PANTHER" id="PTHR33164">
    <property type="entry name" value="TRANSCRIPTIONAL REGULATOR, MARR FAMILY"/>
    <property type="match status" value="1"/>
</dbReference>
<protein>
    <submittedName>
        <fullName evidence="2">DNA-binding MarR family transcriptional regulator</fullName>
    </submittedName>
</protein>
<dbReference type="GO" id="GO:0003700">
    <property type="term" value="F:DNA-binding transcription factor activity"/>
    <property type="evidence" value="ECO:0007669"/>
    <property type="project" value="InterPro"/>
</dbReference>
<dbReference type="AlphaFoldDB" id="A0A2S4MCV0"/>
<gene>
    <name evidence="2" type="ORF">CYD53_105253</name>
</gene>
<keyword evidence="3" id="KW-1185">Reference proteome</keyword>
<reference evidence="2 3" key="1">
    <citation type="submission" date="2018-01" db="EMBL/GenBank/DDBJ databases">
        <title>Genomic Encyclopedia of Type Strains, Phase III (KMG-III): the genomes of soil and plant-associated and newly described type strains.</title>
        <authorList>
            <person name="Whitman W."/>
        </authorList>
    </citation>
    <scope>NUCLEOTIDE SEQUENCE [LARGE SCALE GENOMIC DNA]</scope>
    <source>
        <strain evidence="2 3">1131</strain>
    </source>
</reference>
<dbReference type="InterPro" id="IPR036390">
    <property type="entry name" value="WH_DNA-bd_sf"/>
</dbReference>
<dbReference type="SUPFAM" id="SSF46785">
    <property type="entry name" value="Winged helix' DNA-binding domain"/>
    <property type="match status" value="1"/>
</dbReference>
<dbReference type="RefSeq" id="WP_103718196.1">
    <property type="nucleotide sequence ID" value="NZ_PQFZ01000005.1"/>
</dbReference>
<accession>A0A2S4MCV0</accession>
<name>A0A2S4MCV0_9HYPH</name>
<dbReference type="EMBL" id="PQFZ01000005">
    <property type="protein sequence ID" value="POR52588.1"/>
    <property type="molecule type" value="Genomic_DNA"/>
</dbReference>
<dbReference type="Proteomes" id="UP000236919">
    <property type="component" value="Unassembled WGS sequence"/>
</dbReference>
<sequence>MKVWSATTSIGLEWNSGVLVQAQRAARVLTRRFDSALQPVGINSGQFALLMSIDQARSPSLGAIAALLAMDRTTVTANIKPLERRKLVKTAIDERDGRVRILSLTPEGRSLLAEALPIWLRLHSAIEARLAEPMRLKDDLSLLSE</sequence>
<evidence type="ECO:0000259" key="1">
    <source>
        <dbReference type="PROSITE" id="PS50995"/>
    </source>
</evidence>
<comment type="caution">
    <text evidence="2">The sequence shown here is derived from an EMBL/GenBank/DDBJ whole genome shotgun (WGS) entry which is preliminary data.</text>
</comment>
<organism evidence="2 3">
    <name type="scientific">Bosea psychrotolerans</name>
    <dbReference type="NCBI Taxonomy" id="1871628"/>
    <lineage>
        <taxon>Bacteria</taxon>
        <taxon>Pseudomonadati</taxon>
        <taxon>Pseudomonadota</taxon>
        <taxon>Alphaproteobacteria</taxon>
        <taxon>Hyphomicrobiales</taxon>
        <taxon>Boseaceae</taxon>
        <taxon>Bosea</taxon>
    </lineage>
</organism>
<dbReference type="Gene3D" id="1.10.10.10">
    <property type="entry name" value="Winged helix-like DNA-binding domain superfamily/Winged helix DNA-binding domain"/>
    <property type="match status" value="1"/>
</dbReference>
<dbReference type="OrthoDB" id="2287011at2"/>
<dbReference type="GO" id="GO:0003677">
    <property type="term" value="F:DNA binding"/>
    <property type="evidence" value="ECO:0007669"/>
    <property type="project" value="UniProtKB-KW"/>
</dbReference>
<evidence type="ECO:0000313" key="3">
    <source>
        <dbReference type="Proteomes" id="UP000236919"/>
    </source>
</evidence>
<dbReference type="Pfam" id="PF01047">
    <property type="entry name" value="MarR"/>
    <property type="match status" value="1"/>
</dbReference>
<evidence type="ECO:0000313" key="2">
    <source>
        <dbReference type="EMBL" id="POR52588.1"/>
    </source>
</evidence>
<keyword evidence="2" id="KW-0238">DNA-binding</keyword>
<dbReference type="InterPro" id="IPR039422">
    <property type="entry name" value="MarR/SlyA-like"/>
</dbReference>
<dbReference type="InterPro" id="IPR000835">
    <property type="entry name" value="HTH_MarR-typ"/>
</dbReference>